<feature type="compositionally biased region" description="Polar residues" evidence="1">
    <location>
        <begin position="661"/>
        <end position="676"/>
    </location>
</feature>
<evidence type="ECO:0000256" key="2">
    <source>
        <dbReference type="SAM" id="SignalP"/>
    </source>
</evidence>
<proteinExistence type="predicted"/>
<dbReference type="SUPFAM" id="SSF53300">
    <property type="entry name" value="vWA-like"/>
    <property type="match status" value="1"/>
</dbReference>
<dbReference type="PROSITE" id="PS50234">
    <property type="entry name" value="VWFA"/>
    <property type="match status" value="1"/>
</dbReference>
<accession>A0A1B6F4N0</accession>
<feature type="non-terminal residue" evidence="5">
    <location>
        <position position="676"/>
    </location>
</feature>
<evidence type="ECO:0008006" key="6">
    <source>
        <dbReference type="Google" id="ProtNLM"/>
    </source>
</evidence>
<feature type="domain" description="VWFA" evidence="3">
    <location>
        <begin position="269"/>
        <end position="474"/>
    </location>
</feature>
<feature type="domain" description="VIT" evidence="4">
    <location>
        <begin position="13"/>
        <end position="138"/>
    </location>
</feature>
<dbReference type="AlphaFoldDB" id="A0A1B6F4N0"/>
<dbReference type="InterPro" id="IPR036465">
    <property type="entry name" value="vWFA_dom_sf"/>
</dbReference>
<dbReference type="PANTHER" id="PTHR10338">
    <property type="entry name" value="INTER-ALPHA-TRYPSIN INHIBITOR HEAVY CHAIN FAMILY MEMBER"/>
    <property type="match status" value="1"/>
</dbReference>
<keyword evidence="2" id="KW-0732">Signal</keyword>
<dbReference type="Pfam" id="PF13768">
    <property type="entry name" value="VWA_3"/>
    <property type="match status" value="1"/>
</dbReference>
<sequence>MAWLAALLLVVAVGLGNHGNAQVTQGPTMRAFHVISDIKYHYAITRVFCRFVNPSTQAGEAFFIVTLPDQAYITNFVMEENGRVYKGHMRKKRKYDRAVKAGKSAGRVALDARDSSQFMIAVNIAAQGKATFNLTYEQLLIRHLGVYTNTISVSPQQIVDEMSVRVHIEEPSAISHLEVSELQVPGTSPSGSGNRVALGKIKEISSWEKEVTWAPTPDQQRQQGTEGFRGQLVVKYDVHREPPALQTYGDQQDFINFFAPDTLTQLSKYILFILDYSGSMATRKTEQLKEAMMEILSDLQPTDYFSIVVFQFKVKVWSLTDGIFMADQINTKAQNGNVGYIVQSTAVNVAQAQQFLRDFSDSGGTNIIRSLRTGLELVNVASDYWVRNGTQSPLPIIVFLTDGLPNEEESDTNVIVSSITAENTRRCSIHTLGFGDDADMEFLRKLSLSNNGTARAIYEASDASSQLNDFYKSIGSPLVSNITFNFLPNLVNISANTITRFPMFTKGSEIVVCGKLRKSKVKRHSKIGVLNGVSASGSINYPILFNPKGFRKRRSIPTESQSYFEKIWAHVSIQQLLDEADTLDGDEKNRTLDKASELSLKYSFATPVSSVVVVKPNEEIVLDAVPVQAGTWSYSDGVGIGQVEQPSTSVNYKQPPVIESPNYTQPIPSASSGLNG</sequence>
<feature type="signal peptide" evidence="2">
    <location>
        <begin position="1"/>
        <end position="16"/>
    </location>
</feature>
<dbReference type="SMART" id="SM00327">
    <property type="entry name" value="VWA"/>
    <property type="match status" value="1"/>
</dbReference>
<dbReference type="GO" id="GO:0032991">
    <property type="term" value="C:protein-containing complex"/>
    <property type="evidence" value="ECO:0007669"/>
    <property type="project" value="UniProtKB-ARBA"/>
</dbReference>
<feature type="chain" id="PRO_5008582590" description="VWFA domain-containing protein" evidence="2">
    <location>
        <begin position="17"/>
        <end position="676"/>
    </location>
</feature>
<gene>
    <name evidence="5" type="ORF">g.29908</name>
</gene>
<evidence type="ECO:0000259" key="3">
    <source>
        <dbReference type="PROSITE" id="PS50234"/>
    </source>
</evidence>
<dbReference type="InterPro" id="IPR013694">
    <property type="entry name" value="VIT"/>
</dbReference>
<feature type="region of interest" description="Disordered" evidence="1">
    <location>
        <begin position="653"/>
        <end position="676"/>
    </location>
</feature>
<protein>
    <recommendedName>
        <fullName evidence="6">VWFA domain-containing protein</fullName>
    </recommendedName>
</protein>
<dbReference type="Gene3D" id="3.40.50.410">
    <property type="entry name" value="von Willebrand factor, type A domain"/>
    <property type="match status" value="1"/>
</dbReference>
<dbReference type="Pfam" id="PF08487">
    <property type="entry name" value="VIT"/>
    <property type="match status" value="1"/>
</dbReference>
<dbReference type="InterPro" id="IPR050934">
    <property type="entry name" value="ITIH"/>
</dbReference>
<organism evidence="5">
    <name type="scientific">Cuerna arida</name>
    <dbReference type="NCBI Taxonomy" id="1464854"/>
    <lineage>
        <taxon>Eukaryota</taxon>
        <taxon>Metazoa</taxon>
        <taxon>Ecdysozoa</taxon>
        <taxon>Arthropoda</taxon>
        <taxon>Hexapoda</taxon>
        <taxon>Insecta</taxon>
        <taxon>Pterygota</taxon>
        <taxon>Neoptera</taxon>
        <taxon>Paraneoptera</taxon>
        <taxon>Hemiptera</taxon>
        <taxon>Auchenorrhyncha</taxon>
        <taxon>Membracoidea</taxon>
        <taxon>Cicadellidae</taxon>
        <taxon>Cicadellinae</taxon>
        <taxon>Proconiini</taxon>
        <taxon>Cuerna</taxon>
    </lineage>
</organism>
<name>A0A1B6F4N0_9HEMI</name>
<dbReference type="PANTHER" id="PTHR10338:SF108">
    <property type="entry name" value="INTER-ALPHA-TRYPSIN INHIBITOR HEAVY CHAIN H4-LIKE PROTEIN"/>
    <property type="match status" value="1"/>
</dbReference>
<dbReference type="InterPro" id="IPR002035">
    <property type="entry name" value="VWF_A"/>
</dbReference>
<evidence type="ECO:0000259" key="4">
    <source>
        <dbReference type="PROSITE" id="PS51468"/>
    </source>
</evidence>
<dbReference type="PROSITE" id="PS51468">
    <property type="entry name" value="VIT"/>
    <property type="match status" value="1"/>
</dbReference>
<dbReference type="SMART" id="SM00609">
    <property type="entry name" value="VIT"/>
    <property type="match status" value="1"/>
</dbReference>
<evidence type="ECO:0000313" key="5">
    <source>
        <dbReference type="EMBL" id="JAS45160.1"/>
    </source>
</evidence>
<reference evidence="5" key="1">
    <citation type="submission" date="2015-11" db="EMBL/GenBank/DDBJ databases">
        <title>De novo transcriptome assembly of four potential Pierce s Disease insect vectors from Arizona vineyards.</title>
        <authorList>
            <person name="Tassone E.E."/>
        </authorList>
    </citation>
    <scope>NUCLEOTIDE SEQUENCE</scope>
</reference>
<evidence type="ECO:0000256" key="1">
    <source>
        <dbReference type="SAM" id="MobiDB-lite"/>
    </source>
</evidence>
<dbReference type="EMBL" id="GECZ01024609">
    <property type="protein sequence ID" value="JAS45160.1"/>
    <property type="molecule type" value="Transcribed_RNA"/>
</dbReference>